<dbReference type="Gene3D" id="3.40.50.12160">
    <property type="entry name" value="Methylthiotransferase, N-terminal domain"/>
    <property type="match status" value="1"/>
</dbReference>
<dbReference type="GO" id="GO:0005829">
    <property type="term" value="C:cytosol"/>
    <property type="evidence" value="ECO:0007669"/>
    <property type="project" value="TreeGrafter"/>
</dbReference>
<dbReference type="GO" id="GO:0035599">
    <property type="term" value="F:aspartic acid methylthiotransferase activity"/>
    <property type="evidence" value="ECO:0007669"/>
    <property type="project" value="TreeGrafter"/>
</dbReference>
<gene>
    <name evidence="2" type="ORF">S01H1_63250</name>
</gene>
<dbReference type="InterPro" id="IPR038135">
    <property type="entry name" value="Methylthiotransferase_N_sf"/>
</dbReference>
<dbReference type="EMBL" id="BARS01041603">
    <property type="protein sequence ID" value="GAG34036.1"/>
    <property type="molecule type" value="Genomic_DNA"/>
</dbReference>
<dbReference type="PANTHER" id="PTHR43837">
    <property type="entry name" value="RIBOSOMAL PROTEIN S12 METHYLTHIOTRANSFERASE RIMO"/>
    <property type="match status" value="1"/>
</dbReference>
<feature type="domain" description="MTTase N-terminal" evidence="1">
    <location>
        <begin position="14"/>
        <end position="93"/>
    </location>
</feature>
<proteinExistence type="predicted"/>
<organism evidence="2">
    <name type="scientific">marine sediment metagenome</name>
    <dbReference type="NCBI Taxonomy" id="412755"/>
    <lineage>
        <taxon>unclassified sequences</taxon>
        <taxon>metagenomes</taxon>
        <taxon>ecological metagenomes</taxon>
    </lineage>
</organism>
<dbReference type="GO" id="GO:0051539">
    <property type="term" value="F:4 iron, 4 sulfur cluster binding"/>
    <property type="evidence" value="ECO:0007669"/>
    <property type="project" value="UniProtKB-KW"/>
</dbReference>
<dbReference type="Pfam" id="PF00919">
    <property type="entry name" value="UPF0004"/>
    <property type="match status" value="1"/>
</dbReference>
<protein>
    <recommendedName>
        <fullName evidence="1">MTTase N-terminal domain-containing protein</fullName>
    </recommendedName>
</protein>
<dbReference type="InterPro" id="IPR013848">
    <property type="entry name" value="Methylthiotransferase_N"/>
</dbReference>
<evidence type="ECO:0000313" key="2">
    <source>
        <dbReference type="EMBL" id="GAG34036.1"/>
    </source>
</evidence>
<sequence length="93" mass="10074">MLFSLVVPRKKQKITVGFIALGCPKNLVDSERMLAEIAQAGFVITSEPDNADVIVINTCGFIAPAKAESLEAIKHAVDRKCSPPRRVKKVIVA</sequence>
<accession>X0YB02</accession>
<dbReference type="InterPro" id="IPR005840">
    <property type="entry name" value="Ribosomal_uS12_MeSTrfase_RimO"/>
</dbReference>
<dbReference type="PROSITE" id="PS51449">
    <property type="entry name" value="MTTASE_N"/>
    <property type="match status" value="1"/>
</dbReference>
<evidence type="ECO:0000259" key="1">
    <source>
        <dbReference type="PROSITE" id="PS51449"/>
    </source>
</evidence>
<dbReference type="GO" id="GO:0046872">
    <property type="term" value="F:metal ion binding"/>
    <property type="evidence" value="ECO:0007669"/>
    <property type="project" value="UniProtKB-KW"/>
</dbReference>
<reference evidence="2" key="1">
    <citation type="journal article" date="2014" name="Front. Microbiol.">
        <title>High frequency of phylogenetically diverse reductive dehalogenase-homologous genes in deep subseafloor sedimentary metagenomes.</title>
        <authorList>
            <person name="Kawai M."/>
            <person name="Futagami T."/>
            <person name="Toyoda A."/>
            <person name="Takaki Y."/>
            <person name="Nishi S."/>
            <person name="Hori S."/>
            <person name="Arai W."/>
            <person name="Tsubouchi T."/>
            <person name="Morono Y."/>
            <person name="Uchiyama I."/>
            <person name="Ito T."/>
            <person name="Fujiyama A."/>
            <person name="Inagaki F."/>
            <person name="Takami H."/>
        </authorList>
    </citation>
    <scope>NUCLEOTIDE SEQUENCE</scope>
    <source>
        <strain evidence="2">Expedition CK06-06</strain>
    </source>
</reference>
<feature type="non-terminal residue" evidence="2">
    <location>
        <position position="93"/>
    </location>
</feature>
<name>X0YB02_9ZZZZ</name>
<dbReference type="PANTHER" id="PTHR43837:SF1">
    <property type="entry name" value="RIBOSOMAL PROTEIN US12 METHYLTHIOTRANSFERASE RIMO"/>
    <property type="match status" value="1"/>
</dbReference>
<comment type="caution">
    <text evidence="2">The sequence shown here is derived from an EMBL/GenBank/DDBJ whole genome shotgun (WGS) entry which is preliminary data.</text>
</comment>
<dbReference type="AlphaFoldDB" id="X0YB02"/>